<gene>
    <name evidence="2" type="ORF">ACFQ4B_04375</name>
</gene>
<dbReference type="PROSITE" id="PS51677">
    <property type="entry name" value="NODB"/>
    <property type="match status" value="1"/>
</dbReference>
<feature type="domain" description="NodB homology" evidence="1">
    <location>
        <begin position="72"/>
        <end position="257"/>
    </location>
</feature>
<sequence>MFNSLRAFFIRGAGFLLAIMLLSSLVLFPVPEASAYAADSDEGSLGAHALYNELKSGKMVWKDKEYVSPEQPTVYLTFDDGPSPLTGKVLDILKKEDVKATFFVLGGEAKSHPDLVRRALEEGHAIGNHTYNHVYKELYSGVENFWKQIQRTEDILNEQVGIRPRLVRAPGGTYSNFDAFYFYYLDQAGYEIYDWNIDSGDSARPGVSASEIVQTVKKGPFKNEVILLMHDGTGHEQTVKALPDIIRLFKDKGYAFASLTPQVPPIHFPIGKLKWNRSTSESTHQTLAAEAAEHLAAIEERHESADPGPEPIPLEIALGDNILHLDPEQYQWTDGHYQVPLRLLIEGMGGEIGWQQQNRTATVRYGMYAAEYDFSRHELRVKAGGKETTYHLPVMKLVNGSVYVPLRETIEMLGNQIVSFDEEDALRHVRVKLNGGFMTRLGF</sequence>
<dbReference type="InterPro" id="IPR036582">
    <property type="entry name" value="Mao_N_sf"/>
</dbReference>
<dbReference type="Gene3D" id="3.20.20.370">
    <property type="entry name" value="Glycoside hydrolase/deacetylase"/>
    <property type="match status" value="1"/>
</dbReference>
<evidence type="ECO:0000259" key="1">
    <source>
        <dbReference type="PROSITE" id="PS51677"/>
    </source>
</evidence>
<evidence type="ECO:0000313" key="3">
    <source>
        <dbReference type="Proteomes" id="UP001597180"/>
    </source>
</evidence>
<organism evidence="2 3">
    <name type="scientific">Paenibacillus vulneris</name>
    <dbReference type="NCBI Taxonomy" id="1133364"/>
    <lineage>
        <taxon>Bacteria</taxon>
        <taxon>Bacillati</taxon>
        <taxon>Bacillota</taxon>
        <taxon>Bacilli</taxon>
        <taxon>Bacillales</taxon>
        <taxon>Paenibacillaceae</taxon>
        <taxon>Paenibacillus</taxon>
    </lineage>
</organism>
<dbReference type="InterPro" id="IPR050248">
    <property type="entry name" value="Polysacc_deacetylase_ArnD"/>
</dbReference>
<dbReference type="CDD" id="cd10944">
    <property type="entry name" value="CE4_SmPgdA_like"/>
    <property type="match status" value="1"/>
</dbReference>
<comment type="caution">
    <text evidence="2">The sequence shown here is derived from an EMBL/GenBank/DDBJ whole genome shotgun (WGS) entry which is preliminary data.</text>
</comment>
<keyword evidence="3" id="KW-1185">Reference proteome</keyword>
<name>A0ABW3UGB9_9BACL</name>
<reference evidence="3" key="1">
    <citation type="journal article" date="2019" name="Int. J. Syst. Evol. Microbiol.">
        <title>The Global Catalogue of Microorganisms (GCM) 10K type strain sequencing project: providing services to taxonomists for standard genome sequencing and annotation.</title>
        <authorList>
            <consortium name="The Broad Institute Genomics Platform"/>
            <consortium name="The Broad Institute Genome Sequencing Center for Infectious Disease"/>
            <person name="Wu L."/>
            <person name="Ma J."/>
        </authorList>
    </citation>
    <scope>NUCLEOTIDE SEQUENCE [LARGE SCALE GENOMIC DNA]</scope>
    <source>
        <strain evidence="3">CCUG 53270</strain>
    </source>
</reference>
<dbReference type="SUPFAM" id="SSF55383">
    <property type="entry name" value="Copper amine oxidase, domain N"/>
    <property type="match status" value="1"/>
</dbReference>
<dbReference type="PANTHER" id="PTHR10587">
    <property type="entry name" value="GLYCOSYL TRANSFERASE-RELATED"/>
    <property type="match status" value="1"/>
</dbReference>
<dbReference type="SUPFAM" id="SSF88713">
    <property type="entry name" value="Glycoside hydrolase/deacetylase"/>
    <property type="match status" value="1"/>
</dbReference>
<dbReference type="InterPro" id="IPR012854">
    <property type="entry name" value="Cu_amine_oxidase-like_N"/>
</dbReference>
<dbReference type="RefSeq" id="WP_345585148.1">
    <property type="nucleotide sequence ID" value="NZ_BAABJG010000002.1"/>
</dbReference>
<protein>
    <submittedName>
        <fullName evidence="2">Polysaccharide deacetylase</fullName>
    </submittedName>
</protein>
<dbReference type="Proteomes" id="UP001597180">
    <property type="component" value="Unassembled WGS sequence"/>
</dbReference>
<dbReference type="EMBL" id="JBHTLU010000009">
    <property type="protein sequence ID" value="MFD1219344.1"/>
    <property type="molecule type" value="Genomic_DNA"/>
</dbReference>
<dbReference type="InterPro" id="IPR011330">
    <property type="entry name" value="Glyco_hydro/deAcase_b/a-brl"/>
</dbReference>
<dbReference type="Pfam" id="PF01522">
    <property type="entry name" value="Polysacc_deac_1"/>
    <property type="match status" value="1"/>
</dbReference>
<dbReference type="Gene3D" id="3.30.457.10">
    <property type="entry name" value="Copper amine oxidase-like, N-terminal domain"/>
    <property type="match status" value="1"/>
</dbReference>
<dbReference type="InterPro" id="IPR002509">
    <property type="entry name" value="NODB_dom"/>
</dbReference>
<evidence type="ECO:0000313" key="2">
    <source>
        <dbReference type="EMBL" id="MFD1219344.1"/>
    </source>
</evidence>
<dbReference type="Pfam" id="PF07833">
    <property type="entry name" value="Cu_amine_oxidN1"/>
    <property type="match status" value="1"/>
</dbReference>
<accession>A0ABW3UGB9</accession>
<proteinExistence type="predicted"/>